<gene>
    <name evidence="5" type="ORF">TRIADDRAFT_58524</name>
</gene>
<dbReference type="SMART" id="SM00612">
    <property type="entry name" value="Kelch"/>
    <property type="match status" value="3"/>
</dbReference>
<dbReference type="KEGG" id="tad:TRIADDRAFT_58524"/>
<dbReference type="Proteomes" id="UP000009022">
    <property type="component" value="Unassembled WGS sequence"/>
</dbReference>
<sequence>MYPILEANRLAEMNTWYAVHCNGQLPTARLGHSCTSLHCHPSQSPTVAKVILLAGATTEKPLDDAFIFDTDCFTFKQLCNQSNFTPRYEHFCCSHGNELLVFGGASASDNYNDTWLYNPELGTWKRIAASGQLPAPRTARYCGGIANNIVYIFGGGMNGAVPVADQKLHFLHLDEANSSWNVRQVNGNAPLSRQGHTVAVVGNQILIYGGMTNDGFLDDMHMFDIETNTWSQIQPSGDIPPERAAHAVAVYENDMYIFGGMNSSGALNDFYVFQTNRRKWRKISVEGQQPSPRLDHSMCIARLKKPDSTTEVDSVAGDEQILLFMFGGVNTIGEMHDDFKAYRIH</sequence>
<evidence type="ECO:0000313" key="5">
    <source>
        <dbReference type="EMBL" id="EDV22699.1"/>
    </source>
</evidence>
<dbReference type="Pfam" id="PF24681">
    <property type="entry name" value="Kelch_KLHDC2_KLHL20_DRC7"/>
    <property type="match status" value="1"/>
</dbReference>
<evidence type="ECO:0000256" key="4">
    <source>
        <dbReference type="ARBA" id="ARBA00039295"/>
    </source>
</evidence>
<keyword evidence="2" id="KW-0677">Repeat</keyword>
<dbReference type="Pfam" id="PF01344">
    <property type="entry name" value="Kelch_1"/>
    <property type="match status" value="1"/>
</dbReference>
<keyword evidence="1" id="KW-0880">Kelch repeat</keyword>
<proteinExistence type="predicted"/>
<evidence type="ECO:0000256" key="1">
    <source>
        <dbReference type="ARBA" id="ARBA00022441"/>
    </source>
</evidence>
<dbReference type="OMA" id="CTPGSIW"/>
<evidence type="ECO:0000313" key="6">
    <source>
        <dbReference type="Proteomes" id="UP000009022"/>
    </source>
</evidence>
<dbReference type="GeneID" id="6755946"/>
<dbReference type="RefSeq" id="XP_002114565.1">
    <property type="nucleotide sequence ID" value="XM_002114529.1"/>
</dbReference>
<dbReference type="EMBL" id="DS985248">
    <property type="protein sequence ID" value="EDV22699.1"/>
    <property type="molecule type" value="Genomic_DNA"/>
</dbReference>
<keyword evidence="6" id="KW-1185">Reference proteome</keyword>
<accession>B3S2Y0</accession>
<evidence type="ECO:0000256" key="3">
    <source>
        <dbReference type="ARBA" id="ARBA00037224"/>
    </source>
</evidence>
<dbReference type="FunCoup" id="B3S2Y0">
    <property type="interactions" value="670"/>
</dbReference>
<dbReference type="PhylomeDB" id="B3S2Y0"/>
<dbReference type="Gene3D" id="2.120.10.80">
    <property type="entry name" value="Kelch-type beta propeller"/>
    <property type="match status" value="2"/>
</dbReference>
<dbReference type="AlphaFoldDB" id="B3S2Y0"/>
<dbReference type="PANTHER" id="PTHR46647">
    <property type="entry name" value="RAB9 EFFECTOR PROTEIN WITH KELCH MOTIFS"/>
    <property type="match status" value="1"/>
</dbReference>
<evidence type="ECO:0000256" key="2">
    <source>
        <dbReference type="ARBA" id="ARBA00022737"/>
    </source>
</evidence>
<dbReference type="InterPro" id="IPR052124">
    <property type="entry name" value="Rab9_kelch_effector"/>
</dbReference>
<dbReference type="HOGENOM" id="CLU_045313_0_0_1"/>
<dbReference type="InterPro" id="IPR015915">
    <property type="entry name" value="Kelch-typ_b-propeller"/>
</dbReference>
<dbReference type="InterPro" id="IPR006652">
    <property type="entry name" value="Kelch_1"/>
</dbReference>
<dbReference type="InParanoid" id="B3S2Y0"/>
<dbReference type="PANTHER" id="PTHR46647:SF1">
    <property type="entry name" value="RAB9 EFFECTOR PROTEIN WITH KELCH MOTIFS"/>
    <property type="match status" value="1"/>
</dbReference>
<dbReference type="SUPFAM" id="SSF117281">
    <property type="entry name" value="Kelch motif"/>
    <property type="match status" value="2"/>
</dbReference>
<organism evidence="5 6">
    <name type="scientific">Trichoplax adhaerens</name>
    <name type="common">Trichoplax reptans</name>
    <dbReference type="NCBI Taxonomy" id="10228"/>
    <lineage>
        <taxon>Eukaryota</taxon>
        <taxon>Metazoa</taxon>
        <taxon>Placozoa</taxon>
        <taxon>Uniplacotomia</taxon>
        <taxon>Trichoplacea</taxon>
        <taxon>Trichoplacidae</taxon>
        <taxon>Trichoplax</taxon>
    </lineage>
</organism>
<dbReference type="STRING" id="10228.B3S2Y0"/>
<protein>
    <recommendedName>
        <fullName evidence="4">Rab9 effector protein with kelch motifs</fullName>
    </recommendedName>
</protein>
<comment type="function">
    <text evidence="3">Rab9 effector required for endosome to trans-Golgi network (TGN) transport.</text>
</comment>
<name>B3S2Y0_TRIAD</name>
<dbReference type="eggNOG" id="KOG0379">
    <property type="taxonomic scope" value="Eukaryota"/>
</dbReference>
<dbReference type="CTD" id="6755946"/>
<dbReference type="OrthoDB" id="10251809at2759"/>
<reference evidence="5 6" key="1">
    <citation type="journal article" date="2008" name="Nature">
        <title>The Trichoplax genome and the nature of placozoans.</title>
        <authorList>
            <person name="Srivastava M."/>
            <person name="Begovic E."/>
            <person name="Chapman J."/>
            <person name="Putnam N.H."/>
            <person name="Hellsten U."/>
            <person name="Kawashima T."/>
            <person name="Kuo A."/>
            <person name="Mitros T."/>
            <person name="Salamov A."/>
            <person name="Carpenter M.L."/>
            <person name="Signorovitch A.Y."/>
            <person name="Moreno M.A."/>
            <person name="Kamm K."/>
            <person name="Grimwood J."/>
            <person name="Schmutz J."/>
            <person name="Shapiro H."/>
            <person name="Grigoriev I.V."/>
            <person name="Buss L.W."/>
            <person name="Schierwater B."/>
            <person name="Dellaporta S.L."/>
            <person name="Rokhsar D.S."/>
        </authorList>
    </citation>
    <scope>NUCLEOTIDE SEQUENCE [LARGE SCALE GENOMIC DNA]</scope>
    <source>
        <strain evidence="5 6">Grell-BS-1999</strain>
    </source>
</reference>